<name>A0A6J5SMA1_9CAUD</name>
<dbReference type="EMBL" id="LR797423">
    <property type="protein sequence ID" value="CAB4215671.1"/>
    <property type="molecule type" value="Genomic_DNA"/>
</dbReference>
<accession>A0A6J5SMA1</accession>
<evidence type="ECO:0000256" key="2">
    <source>
        <dbReference type="SAM" id="MobiDB-lite"/>
    </source>
</evidence>
<keyword evidence="3" id="KW-0472">Membrane</keyword>
<reference evidence="4" key="1">
    <citation type="submission" date="2020-05" db="EMBL/GenBank/DDBJ databases">
        <authorList>
            <person name="Chiriac C."/>
            <person name="Salcher M."/>
            <person name="Ghai R."/>
            <person name="Kavagutti S V."/>
        </authorList>
    </citation>
    <scope>NUCLEOTIDE SEQUENCE</scope>
</reference>
<feature type="transmembrane region" description="Helical" evidence="3">
    <location>
        <begin position="94"/>
        <end position="115"/>
    </location>
</feature>
<evidence type="ECO:0000313" key="4">
    <source>
        <dbReference type="EMBL" id="CAB4215671.1"/>
    </source>
</evidence>
<gene>
    <name evidence="4" type="ORF">UFOVP1475_40</name>
</gene>
<sequence>MADKKIKVQVEVDVDAEPSMAQLKALKKQLKETAAGSDEFKKLYNQIDDLEDKIKSAKGASSDWVDTLESAGGPLGALGGALNKAKVATQSFGAAFKAIGIGALVSLIGGLIGAFTQTEGSMKKLEPIMIAFEKILGGIFEAIQPLLDAFIELVTWALPGITTGIKYLYATLVGLFTLVKEGGGAIGKILKGIFTLDMDTIKEGYADLTGTWDKTVQAFNKSADDFEKGYSKQTKTQKKNLADQKEAADKALQEKLKRMEAEDKLDEARLAKLKAEAMETAFNEEQKLFVEQEFARKSYELKKKDLEDKQALYKKDSVEYKNLEAEKTQLDADRLTQLKTFGEQEKKIYEDNAKAIIDFEVQLAKRLQELDDEKKEKKIKEMQDDLELLLAQQRTLTDGTKAYLDNSIAIENEAYEIKLANAKGNAKKIQAIETEHEQNIKDIKLKAFIAEKQIQSDRIAVIASIGQSLGQLAGKNKALAIAAISIEKAAAIGQIWTSNSIANAKATAASPLTFGQPWVTINTLSAIVGTAAAIASGVKAIQEINAVQVPGGGGGGTSGGGGGSAPVPPTIQGASAPQIQTTGGQNPTTQIASTISKAQAPLKAYVVSGDISSAQALDRRTSAAATFG</sequence>
<feature type="coiled-coil region" evidence="1">
    <location>
        <begin position="360"/>
        <end position="432"/>
    </location>
</feature>
<protein>
    <submittedName>
        <fullName evidence="4">Uncharacterized protein</fullName>
    </submittedName>
</protein>
<keyword evidence="3" id="KW-1133">Transmembrane helix</keyword>
<feature type="region of interest" description="Disordered" evidence="2">
    <location>
        <begin position="552"/>
        <end position="588"/>
    </location>
</feature>
<proteinExistence type="predicted"/>
<organism evidence="4">
    <name type="scientific">uncultured Caudovirales phage</name>
    <dbReference type="NCBI Taxonomy" id="2100421"/>
    <lineage>
        <taxon>Viruses</taxon>
        <taxon>Duplodnaviria</taxon>
        <taxon>Heunggongvirae</taxon>
        <taxon>Uroviricota</taxon>
        <taxon>Caudoviricetes</taxon>
        <taxon>Peduoviridae</taxon>
        <taxon>Maltschvirus</taxon>
        <taxon>Maltschvirus maltsch</taxon>
    </lineage>
</organism>
<feature type="compositionally biased region" description="Polar residues" evidence="2">
    <location>
        <begin position="572"/>
        <end position="588"/>
    </location>
</feature>
<feature type="compositionally biased region" description="Gly residues" evidence="2">
    <location>
        <begin position="552"/>
        <end position="564"/>
    </location>
</feature>
<evidence type="ECO:0000256" key="3">
    <source>
        <dbReference type="SAM" id="Phobius"/>
    </source>
</evidence>
<keyword evidence="1" id="KW-0175">Coiled coil</keyword>
<keyword evidence="3" id="KW-0812">Transmembrane</keyword>
<evidence type="ECO:0000256" key="1">
    <source>
        <dbReference type="SAM" id="Coils"/>
    </source>
</evidence>
<feature type="coiled-coil region" evidence="1">
    <location>
        <begin position="238"/>
        <end position="333"/>
    </location>
</feature>